<reference evidence="3" key="1">
    <citation type="journal article" date="2008" name="J. Bacteriol.">
        <title>Genome sequence of Thermofilum pendens reveals an exceptional loss of biosynthetic pathways without genome reduction.</title>
        <authorList>
            <person name="Anderson I."/>
            <person name="Rodriguez J."/>
            <person name="Susanti D."/>
            <person name="Porat I."/>
            <person name="Reich C."/>
            <person name="Ulrich L.E."/>
            <person name="Elkins J.G."/>
            <person name="Mavromatis K."/>
            <person name="Lykidis A."/>
            <person name="Kim E."/>
            <person name="Thompson L.S."/>
            <person name="Nolan M."/>
            <person name="Land M."/>
            <person name="Copeland A."/>
            <person name="Lapidus A."/>
            <person name="Lucas S."/>
            <person name="Detter C."/>
            <person name="Zhulin I.B."/>
            <person name="Olsen G.J."/>
            <person name="Whitman W."/>
            <person name="Mukhopadhyay B."/>
            <person name="Bristow J."/>
            <person name="Kyrpides N."/>
        </authorList>
    </citation>
    <scope>NUCLEOTIDE SEQUENCE [LARGE SCALE GENOMIC DNA]</scope>
    <source>
        <strain evidence="3">DSM 2475 / Hrk 5</strain>
    </source>
</reference>
<dbReference type="Gene3D" id="3.40.50.1010">
    <property type="entry name" value="5'-nuclease"/>
    <property type="match status" value="1"/>
</dbReference>
<dbReference type="GeneID" id="4602005"/>
<gene>
    <name evidence="2" type="ordered locus">Tpen_0691</name>
</gene>
<evidence type="ECO:0000259" key="1">
    <source>
        <dbReference type="SMART" id="SM00670"/>
    </source>
</evidence>
<dbReference type="Proteomes" id="UP000000641">
    <property type="component" value="Chromosome"/>
</dbReference>
<dbReference type="InterPro" id="IPR029060">
    <property type="entry name" value="PIN-like_dom_sf"/>
</dbReference>
<dbReference type="OrthoDB" id="383278at2157"/>
<dbReference type="KEGG" id="tpe:Tpen_0691"/>
<feature type="domain" description="PIN" evidence="1">
    <location>
        <begin position="3"/>
        <end position="113"/>
    </location>
</feature>
<accession>A1RY13</accession>
<dbReference type="SUPFAM" id="SSF88723">
    <property type="entry name" value="PIN domain-like"/>
    <property type="match status" value="1"/>
</dbReference>
<dbReference type="STRING" id="368408.Tpen_0691"/>
<dbReference type="HOGENOM" id="CLU_155020_0_0_2"/>
<dbReference type="CDD" id="cd09879">
    <property type="entry name" value="PIN_VapC_AF0591-like"/>
    <property type="match status" value="1"/>
</dbReference>
<keyword evidence="3" id="KW-1185">Reference proteome</keyword>
<protein>
    <submittedName>
        <fullName evidence="2">PilT protein domain protein</fullName>
    </submittedName>
</protein>
<dbReference type="SMART" id="SM00670">
    <property type="entry name" value="PINc"/>
    <property type="match status" value="1"/>
</dbReference>
<proteinExistence type="predicted"/>
<organism evidence="2 3">
    <name type="scientific">Thermofilum pendens (strain DSM 2475 / Hrk 5)</name>
    <dbReference type="NCBI Taxonomy" id="368408"/>
    <lineage>
        <taxon>Archaea</taxon>
        <taxon>Thermoproteota</taxon>
        <taxon>Thermoprotei</taxon>
        <taxon>Thermofilales</taxon>
        <taxon>Thermofilaceae</taxon>
        <taxon>Thermofilum</taxon>
    </lineage>
</organism>
<evidence type="ECO:0000313" key="2">
    <source>
        <dbReference type="EMBL" id="ABL78093.1"/>
    </source>
</evidence>
<sequence>MCKKVLVDTSVFMYLAEKGLDLLDVLFEREDVCRVVVPSAVLSELKHLSLSSRGAKARRAKLALKLLEEVLKRHPKLFEVLDCEVGKDVDKSLVNLAFKEGYILATADRNLKKNALQAGVEVLFLRRSTGRLS</sequence>
<name>A1RY13_THEPD</name>
<dbReference type="InterPro" id="IPR041120">
    <property type="entry name" value="PIN_9"/>
</dbReference>
<evidence type="ECO:0000313" key="3">
    <source>
        <dbReference type="Proteomes" id="UP000000641"/>
    </source>
</evidence>
<dbReference type="EnsemblBacteria" id="ABL78093">
    <property type="protein sequence ID" value="ABL78093"/>
    <property type="gene ID" value="Tpen_0691"/>
</dbReference>
<dbReference type="Pfam" id="PF18477">
    <property type="entry name" value="PIN_9"/>
    <property type="match status" value="1"/>
</dbReference>
<dbReference type="AlphaFoldDB" id="A1RY13"/>
<dbReference type="EMBL" id="CP000505">
    <property type="protein sequence ID" value="ABL78093.1"/>
    <property type="molecule type" value="Genomic_DNA"/>
</dbReference>
<dbReference type="InterPro" id="IPR002716">
    <property type="entry name" value="PIN_dom"/>
</dbReference>
<dbReference type="eggNOG" id="arCOG04312">
    <property type="taxonomic scope" value="Archaea"/>
</dbReference>
<dbReference type="RefSeq" id="WP_011752358.1">
    <property type="nucleotide sequence ID" value="NC_008698.1"/>
</dbReference>